<feature type="signal peptide" evidence="2">
    <location>
        <begin position="1"/>
        <end position="21"/>
    </location>
</feature>
<dbReference type="PANTHER" id="PTHR34564">
    <property type="entry name" value="PEPTIDYL-PROLYL CIS-TRANS ISOMERASE G"/>
    <property type="match status" value="1"/>
</dbReference>
<keyword evidence="2" id="KW-0732">Signal</keyword>
<reference evidence="3 4" key="1">
    <citation type="submission" date="2016-09" db="EMBL/GenBank/DDBJ databases">
        <title>The draft genome of Dichanthelium oligosanthes: A C3 panicoid grass species.</title>
        <authorList>
            <person name="Studer A.J."/>
            <person name="Schnable J.C."/>
            <person name="Brutnell T.P."/>
        </authorList>
    </citation>
    <scope>NUCLEOTIDE SEQUENCE [LARGE SCALE GENOMIC DNA]</scope>
    <source>
        <strain evidence="4">cv. Kellogg 1175</strain>
        <tissue evidence="3">Leaf</tissue>
    </source>
</reference>
<protein>
    <submittedName>
        <fullName evidence="3">Uncharacterized protein</fullName>
    </submittedName>
</protein>
<dbReference type="PANTHER" id="PTHR34564:SF5">
    <property type="entry name" value="EXPRESSED PROTEIN"/>
    <property type="match status" value="1"/>
</dbReference>
<dbReference type="AlphaFoldDB" id="A0A1E5VUX7"/>
<accession>A0A1E5VUX7</accession>
<dbReference type="EMBL" id="LWDX02028833">
    <property type="protein sequence ID" value="OEL28927.1"/>
    <property type="molecule type" value="Genomic_DNA"/>
</dbReference>
<organism evidence="3 4">
    <name type="scientific">Dichanthelium oligosanthes</name>
    <dbReference type="NCBI Taxonomy" id="888268"/>
    <lineage>
        <taxon>Eukaryota</taxon>
        <taxon>Viridiplantae</taxon>
        <taxon>Streptophyta</taxon>
        <taxon>Embryophyta</taxon>
        <taxon>Tracheophyta</taxon>
        <taxon>Spermatophyta</taxon>
        <taxon>Magnoliopsida</taxon>
        <taxon>Liliopsida</taxon>
        <taxon>Poales</taxon>
        <taxon>Poaceae</taxon>
        <taxon>PACMAD clade</taxon>
        <taxon>Panicoideae</taxon>
        <taxon>Panicodae</taxon>
        <taxon>Paniceae</taxon>
        <taxon>Dichantheliinae</taxon>
        <taxon>Dichanthelium</taxon>
    </lineage>
</organism>
<sequence>MNSRPVLLIFLLLVLIITSQFEWKQQIGEAEANPTATRRRQQALEREDAVKEKVSTLCSCSIAIAFIWIQNITAYMITSYVQIILAQEKNIQQLNELIQSLQLQLLHCRGSNSTAHTSSSQATGDKEVEGQEMIGD</sequence>
<keyword evidence="4" id="KW-1185">Reference proteome</keyword>
<evidence type="ECO:0000256" key="1">
    <source>
        <dbReference type="SAM" id="MobiDB-lite"/>
    </source>
</evidence>
<comment type="caution">
    <text evidence="3">The sequence shown here is derived from an EMBL/GenBank/DDBJ whole genome shotgun (WGS) entry which is preliminary data.</text>
</comment>
<feature type="compositionally biased region" description="Polar residues" evidence="1">
    <location>
        <begin position="113"/>
        <end position="123"/>
    </location>
</feature>
<feature type="region of interest" description="Disordered" evidence="1">
    <location>
        <begin position="113"/>
        <end position="136"/>
    </location>
</feature>
<evidence type="ECO:0000313" key="4">
    <source>
        <dbReference type="Proteomes" id="UP000095767"/>
    </source>
</evidence>
<dbReference type="STRING" id="888268.A0A1E5VUX7"/>
<dbReference type="Proteomes" id="UP000095767">
    <property type="component" value="Unassembled WGS sequence"/>
</dbReference>
<feature type="chain" id="PRO_5009188488" evidence="2">
    <location>
        <begin position="22"/>
        <end position="136"/>
    </location>
</feature>
<proteinExistence type="predicted"/>
<evidence type="ECO:0000313" key="3">
    <source>
        <dbReference type="EMBL" id="OEL28927.1"/>
    </source>
</evidence>
<evidence type="ECO:0000256" key="2">
    <source>
        <dbReference type="SAM" id="SignalP"/>
    </source>
</evidence>
<name>A0A1E5VUX7_9POAL</name>
<gene>
    <name evidence="3" type="ORF">BAE44_0010052</name>
</gene>
<dbReference type="OrthoDB" id="1930404at2759"/>